<evidence type="ECO:0000313" key="2">
    <source>
        <dbReference type="Proteomes" id="UP001150581"/>
    </source>
</evidence>
<name>A0ACC1I3V3_9FUNG</name>
<comment type="caution">
    <text evidence="1">The sequence shown here is derived from an EMBL/GenBank/DDBJ whole genome shotgun (WGS) entry which is preliminary data.</text>
</comment>
<accession>A0ACC1I3V3</accession>
<reference evidence="1" key="1">
    <citation type="submission" date="2022-07" db="EMBL/GenBank/DDBJ databases">
        <title>Phylogenomic reconstructions and comparative analyses of Kickxellomycotina fungi.</title>
        <authorList>
            <person name="Reynolds N.K."/>
            <person name="Stajich J.E."/>
            <person name="Barry K."/>
            <person name="Grigoriev I.V."/>
            <person name="Crous P."/>
            <person name="Smith M.E."/>
        </authorList>
    </citation>
    <scope>NUCLEOTIDE SEQUENCE</scope>
    <source>
        <strain evidence="1">Benny 63K</strain>
    </source>
</reference>
<dbReference type="EMBL" id="JANBPG010002156">
    <property type="protein sequence ID" value="KAJ1886837.1"/>
    <property type="molecule type" value="Genomic_DNA"/>
</dbReference>
<organism evidence="1 2">
    <name type="scientific">Kickxella alabastrina</name>
    <dbReference type="NCBI Taxonomy" id="61397"/>
    <lineage>
        <taxon>Eukaryota</taxon>
        <taxon>Fungi</taxon>
        <taxon>Fungi incertae sedis</taxon>
        <taxon>Zoopagomycota</taxon>
        <taxon>Kickxellomycotina</taxon>
        <taxon>Kickxellomycetes</taxon>
        <taxon>Kickxellales</taxon>
        <taxon>Kickxellaceae</taxon>
        <taxon>Kickxella</taxon>
    </lineage>
</organism>
<protein>
    <submittedName>
        <fullName evidence="1">Uncharacterized protein</fullName>
    </submittedName>
</protein>
<keyword evidence="2" id="KW-1185">Reference proteome</keyword>
<gene>
    <name evidence="1" type="ORF">LPJ66_009431</name>
</gene>
<dbReference type="Proteomes" id="UP001150581">
    <property type="component" value="Unassembled WGS sequence"/>
</dbReference>
<evidence type="ECO:0000313" key="1">
    <source>
        <dbReference type="EMBL" id="KAJ1886837.1"/>
    </source>
</evidence>
<proteinExistence type="predicted"/>
<sequence length="380" mass="43039">MTKVWLRRIRSLSVVYTVVLVAANLYFYNYAKILSVFHPPSDIRFNLYGDPQIEGDAKLQRQPRVGRLDLLINDYYLHHVYKSTISAFRPRYAVTMGDIFSSQWVSRAEYYKRIHRFKWISNQIDARNNTIDGGDHRHFYLAGNHDIGYGEETRAYHINRYTNNFGPLNREWLVDIGGTVTDDQHDNEHNVASAGLHRVVVLNAMNLDATRMEKYRHEAWDFVRSLAGERSKHPDIPLILFLHIPLNKPDGVCEPQPTIILDDGFVAYQDYLSPATSAYLLHCLKPTIVFNGHDHNGCLATHAVWPETNTPVILGASGRVLTSTEDLCSLTLDELDVYSSKIEDFAQSTISTTGSSNMTGASAWTAIEITVRSAMGAYNG</sequence>
<feature type="non-terminal residue" evidence="1">
    <location>
        <position position="380"/>
    </location>
</feature>